<sequence length="123" mass="12766">MEWILIGAVSLASGIAASMGLGGGFILLVYLTAIANVPQLEAQWINLIFFLPIGGLALWMHLKNKLVEKAVLFPAILAGLAGAALGCFLAGFLGSETLTKVFAGFLAIVGVKEILQLGGKPKS</sequence>
<dbReference type="Pfam" id="PF01925">
    <property type="entry name" value="TauE"/>
    <property type="match status" value="1"/>
</dbReference>
<dbReference type="Proteomes" id="UP000824002">
    <property type="component" value="Unassembled WGS sequence"/>
</dbReference>
<dbReference type="GO" id="GO:0005886">
    <property type="term" value="C:plasma membrane"/>
    <property type="evidence" value="ECO:0007669"/>
    <property type="project" value="UniProtKB-SubCell"/>
</dbReference>
<accession>A0A9D1K1X7</accession>
<gene>
    <name evidence="6" type="ORF">IAB51_12160</name>
</gene>
<evidence type="ECO:0000256" key="5">
    <source>
        <dbReference type="RuleBase" id="RU363041"/>
    </source>
</evidence>
<protein>
    <recommendedName>
        <fullName evidence="5">Probable membrane transporter protein</fullName>
    </recommendedName>
</protein>
<dbReference type="EMBL" id="DVJP01000077">
    <property type="protein sequence ID" value="HIS77543.1"/>
    <property type="molecule type" value="Genomic_DNA"/>
</dbReference>
<reference evidence="6" key="1">
    <citation type="submission" date="2020-10" db="EMBL/GenBank/DDBJ databases">
        <authorList>
            <person name="Gilroy R."/>
        </authorList>
    </citation>
    <scope>NUCLEOTIDE SEQUENCE</scope>
    <source>
        <strain evidence="6">CHK199-13235</strain>
    </source>
</reference>
<evidence type="ECO:0000256" key="4">
    <source>
        <dbReference type="ARBA" id="ARBA00023136"/>
    </source>
</evidence>
<keyword evidence="5" id="KW-1003">Cell membrane</keyword>
<evidence type="ECO:0000256" key="2">
    <source>
        <dbReference type="ARBA" id="ARBA00022692"/>
    </source>
</evidence>
<comment type="caution">
    <text evidence="6">The sequence shown here is derived from an EMBL/GenBank/DDBJ whole genome shotgun (WGS) entry which is preliminary data.</text>
</comment>
<keyword evidence="4 5" id="KW-0472">Membrane</keyword>
<evidence type="ECO:0000256" key="3">
    <source>
        <dbReference type="ARBA" id="ARBA00022989"/>
    </source>
</evidence>
<dbReference type="InterPro" id="IPR002781">
    <property type="entry name" value="TM_pro_TauE-like"/>
</dbReference>
<keyword evidence="3 5" id="KW-1133">Transmembrane helix</keyword>
<comment type="subcellular location">
    <subcellularLocation>
        <location evidence="5">Cell membrane</location>
        <topology evidence="5">Multi-pass membrane protein</topology>
    </subcellularLocation>
    <subcellularLocation>
        <location evidence="1">Membrane</location>
        <topology evidence="1">Multi-pass membrane protein</topology>
    </subcellularLocation>
</comment>
<proteinExistence type="inferred from homology"/>
<evidence type="ECO:0000313" key="6">
    <source>
        <dbReference type="EMBL" id="HIS77543.1"/>
    </source>
</evidence>
<feature type="transmembrane region" description="Helical" evidence="5">
    <location>
        <begin position="7"/>
        <end position="30"/>
    </location>
</feature>
<feature type="transmembrane region" description="Helical" evidence="5">
    <location>
        <begin position="42"/>
        <end position="59"/>
    </location>
</feature>
<feature type="transmembrane region" description="Helical" evidence="5">
    <location>
        <begin position="71"/>
        <end position="92"/>
    </location>
</feature>
<dbReference type="AlphaFoldDB" id="A0A9D1K1X7"/>
<keyword evidence="2 5" id="KW-0812">Transmembrane</keyword>
<comment type="similarity">
    <text evidence="5">Belongs to the 4-toluene sulfonate uptake permease (TSUP) (TC 2.A.102) family.</text>
</comment>
<evidence type="ECO:0000313" key="7">
    <source>
        <dbReference type="Proteomes" id="UP000824002"/>
    </source>
</evidence>
<organism evidence="6 7">
    <name type="scientific">Candidatus Merdivicinus excrementipullorum</name>
    <dbReference type="NCBI Taxonomy" id="2840867"/>
    <lineage>
        <taxon>Bacteria</taxon>
        <taxon>Bacillati</taxon>
        <taxon>Bacillota</taxon>
        <taxon>Clostridia</taxon>
        <taxon>Eubacteriales</taxon>
        <taxon>Oscillospiraceae</taxon>
        <taxon>Oscillospiraceae incertae sedis</taxon>
        <taxon>Candidatus Merdivicinus</taxon>
    </lineage>
</organism>
<evidence type="ECO:0000256" key="1">
    <source>
        <dbReference type="ARBA" id="ARBA00004141"/>
    </source>
</evidence>
<name>A0A9D1K1X7_9FIRM</name>
<reference evidence="6" key="2">
    <citation type="journal article" date="2021" name="PeerJ">
        <title>Extensive microbial diversity within the chicken gut microbiome revealed by metagenomics and culture.</title>
        <authorList>
            <person name="Gilroy R."/>
            <person name="Ravi A."/>
            <person name="Getino M."/>
            <person name="Pursley I."/>
            <person name="Horton D.L."/>
            <person name="Alikhan N.F."/>
            <person name="Baker D."/>
            <person name="Gharbi K."/>
            <person name="Hall N."/>
            <person name="Watson M."/>
            <person name="Adriaenssens E.M."/>
            <person name="Foster-Nyarko E."/>
            <person name="Jarju S."/>
            <person name="Secka A."/>
            <person name="Antonio M."/>
            <person name="Oren A."/>
            <person name="Chaudhuri R.R."/>
            <person name="La Ragione R."/>
            <person name="Hildebrand F."/>
            <person name="Pallen M.J."/>
        </authorList>
    </citation>
    <scope>NUCLEOTIDE SEQUENCE</scope>
    <source>
        <strain evidence="6">CHK199-13235</strain>
    </source>
</reference>